<proteinExistence type="predicted"/>
<keyword evidence="1" id="KW-0175">Coiled coil</keyword>
<accession>A0A0A1UA40</accession>
<evidence type="ECO:0000256" key="1">
    <source>
        <dbReference type="SAM" id="Coils"/>
    </source>
</evidence>
<protein>
    <submittedName>
        <fullName evidence="3">Uncharacterized protein</fullName>
    </submittedName>
</protein>
<dbReference type="OrthoDB" id="29639at2759"/>
<dbReference type="KEGG" id="eiv:EIN_403550"/>
<gene>
    <name evidence="3" type="ORF">EIN_403550</name>
</gene>
<dbReference type="AlphaFoldDB" id="A0A0A1UA40"/>
<dbReference type="Proteomes" id="UP000014680">
    <property type="component" value="Unassembled WGS sequence"/>
</dbReference>
<feature type="coiled-coil region" evidence="1">
    <location>
        <begin position="129"/>
        <end position="156"/>
    </location>
</feature>
<name>A0A0A1UA40_ENTIV</name>
<keyword evidence="4" id="KW-1185">Reference proteome</keyword>
<dbReference type="OMA" id="EIKQWHE"/>
<dbReference type="EMBL" id="KB206537">
    <property type="protein sequence ID" value="ELP90021.1"/>
    <property type="molecule type" value="Genomic_DNA"/>
</dbReference>
<evidence type="ECO:0000313" key="4">
    <source>
        <dbReference type="Proteomes" id="UP000014680"/>
    </source>
</evidence>
<dbReference type="VEuPathDB" id="AmoebaDB:EIN_403550"/>
<feature type="region of interest" description="Disordered" evidence="2">
    <location>
        <begin position="291"/>
        <end position="311"/>
    </location>
</feature>
<reference evidence="3 4" key="1">
    <citation type="submission" date="2012-10" db="EMBL/GenBank/DDBJ databases">
        <authorList>
            <person name="Zafar N."/>
            <person name="Inman J."/>
            <person name="Hall N."/>
            <person name="Lorenzi H."/>
            <person name="Caler E."/>
        </authorList>
    </citation>
    <scope>NUCLEOTIDE SEQUENCE [LARGE SCALE GENOMIC DNA]</scope>
    <source>
        <strain evidence="3 4">IP1</strain>
    </source>
</reference>
<sequence length="416" mass="47900">MELSLDNDVITLDNEPTKSVLKSFKVSMNYENHKYFGIVRMYGDVQLSQTKITKIIKSEEVINVFIDFGGRTEEVRLKKESQLLSARNSVNESALNTLAQAQQSTKKTPDNLSPRSPRVSNKCECSYKVDFMMKDNELLKTKMGELERQMNETKLKTQEVVGHNEHLVELVEGVEKRMFQTQSHSQKAELLEDLKKDEELQKIDKVDLSPIDDKFKILEQLIEHVKQSQCRESEKVEKVENQVDDIVKSLDVLKTEVDDQEKCTQLLIAKIEKIEQDNTLDKFERVENVKTTTEESPLMDSERHENESQLLESPNKEIEVQKYVFIFTNFKDLIGELQKLMNNVVEFWDGVRRELVPSTIIVVDGMLIRINKAVITKMFPGVPLVCASNSVTQDESIIVYQTLNTLPQILITKVVL</sequence>
<feature type="compositionally biased region" description="Polar residues" evidence="2">
    <location>
        <begin position="100"/>
        <end position="114"/>
    </location>
</feature>
<organism evidence="3 4">
    <name type="scientific">Entamoeba invadens IP1</name>
    <dbReference type="NCBI Taxonomy" id="370355"/>
    <lineage>
        <taxon>Eukaryota</taxon>
        <taxon>Amoebozoa</taxon>
        <taxon>Evosea</taxon>
        <taxon>Archamoebae</taxon>
        <taxon>Mastigamoebida</taxon>
        <taxon>Entamoebidae</taxon>
        <taxon>Entamoeba</taxon>
    </lineage>
</organism>
<feature type="region of interest" description="Disordered" evidence="2">
    <location>
        <begin position="100"/>
        <end position="119"/>
    </location>
</feature>
<evidence type="ECO:0000313" key="3">
    <source>
        <dbReference type="EMBL" id="ELP90021.1"/>
    </source>
</evidence>
<dbReference type="GeneID" id="14889153"/>
<evidence type="ECO:0000256" key="2">
    <source>
        <dbReference type="SAM" id="MobiDB-lite"/>
    </source>
</evidence>
<dbReference type="RefSeq" id="XP_004256792.1">
    <property type="nucleotide sequence ID" value="XM_004256744.1"/>
</dbReference>